<accession>A0A420XMV3</accession>
<keyword evidence="2" id="KW-1185">Reference proteome</keyword>
<dbReference type="EMBL" id="RBWV01000013">
    <property type="protein sequence ID" value="RKS72613.1"/>
    <property type="molecule type" value="Genomic_DNA"/>
</dbReference>
<protein>
    <submittedName>
        <fullName evidence="1">Uncharacterized protein</fullName>
    </submittedName>
</protein>
<sequence length="408" mass="42591">MRGRRGSDAQRRAALAARDAAGQDFYRMDSAQRAARISVAAFGRLSPGPDARALEAGLAPLDAEADTASARWIATLDSVDLDDPEATGSELQAALGAFGEASEQLRATAARLEAFSAAHAADFARADAAMAQAGSAVSAAGAALEAARTAVAALGAQAGDVTAALAAAEAAAAQLAGGAPVLGVPETVRRAQLAQQAADDARYAAATAGERTTALRRRLGSLRVRLEGVAHRDSLLEPELSRLRREHVEASWRDVEAALSAARPLLASVPERLRDAARLLDAGERARVADLVRSVVADLDRLDSTVDAVPERRRALDALAADPSGAVARASFAVRDAQRLAMSGTGPEPGWVTRLDALVARLDRLAASVAEPGRRDWWAFAQELRVVETAASDVVDDIRSARRGTARR</sequence>
<proteinExistence type="predicted"/>
<dbReference type="AlphaFoldDB" id="A0A420XMV3"/>
<organism evidence="1 2">
    <name type="scientific">Motilibacter peucedani</name>
    <dbReference type="NCBI Taxonomy" id="598650"/>
    <lineage>
        <taxon>Bacteria</taxon>
        <taxon>Bacillati</taxon>
        <taxon>Actinomycetota</taxon>
        <taxon>Actinomycetes</taxon>
        <taxon>Motilibacterales</taxon>
        <taxon>Motilibacteraceae</taxon>
        <taxon>Motilibacter</taxon>
    </lineage>
</organism>
<name>A0A420XMV3_9ACTN</name>
<dbReference type="RefSeq" id="WP_147431974.1">
    <property type="nucleotide sequence ID" value="NZ_RBWV01000013.1"/>
</dbReference>
<gene>
    <name evidence="1" type="ORF">CLV35_2860</name>
</gene>
<dbReference type="Proteomes" id="UP000281955">
    <property type="component" value="Unassembled WGS sequence"/>
</dbReference>
<evidence type="ECO:0000313" key="2">
    <source>
        <dbReference type="Proteomes" id="UP000281955"/>
    </source>
</evidence>
<dbReference type="InParanoid" id="A0A420XMV3"/>
<comment type="caution">
    <text evidence="1">The sequence shown here is derived from an EMBL/GenBank/DDBJ whole genome shotgun (WGS) entry which is preliminary data.</text>
</comment>
<dbReference type="OrthoDB" id="3569687at2"/>
<reference evidence="1 2" key="1">
    <citation type="submission" date="2018-10" db="EMBL/GenBank/DDBJ databases">
        <title>Genomic Encyclopedia of Archaeal and Bacterial Type Strains, Phase II (KMG-II): from individual species to whole genera.</title>
        <authorList>
            <person name="Goeker M."/>
        </authorList>
    </citation>
    <scope>NUCLEOTIDE SEQUENCE [LARGE SCALE GENOMIC DNA]</scope>
    <source>
        <strain evidence="1 2">RP-AC37</strain>
    </source>
</reference>
<evidence type="ECO:0000313" key="1">
    <source>
        <dbReference type="EMBL" id="RKS72613.1"/>
    </source>
</evidence>